<gene>
    <name evidence="4" type="ORF">IAC23_00990</name>
</gene>
<evidence type="ECO:0000313" key="4">
    <source>
        <dbReference type="EMBL" id="MBO8444256.1"/>
    </source>
</evidence>
<protein>
    <submittedName>
        <fullName evidence="4">Mannitol dehydrogenase family protein</fullName>
    </submittedName>
</protein>
<dbReference type="SUPFAM" id="SSF48179">
    <property type="entry name" value="6-phosphogluconate dehydrogenase C-terminal domain-like"/>
    <property type="match status" value="1"/>
</dbReference>
<evidence type="ECO:0000256" key="1">
    <source>
        <dbReference type="ARBA" id="ARBA00023002"/>
    </source>
</evidence>
<dbReference type="AlphaFoldDB" id="A0A9D9HAE9"/>
<accession>A0A9D9HAE9</accession>
<dbReference type="Gene3D" id="3.40.50.720">
    <property type="entry name" value="NAD(P)-binding Rossmann-like Domain"/>
    <property type="match status" value="1"/>
</dbReference>
<name>A0A9D9HAE9_9BACT</name>
<keyword evidence="1" id="KW-0560">Oxidoreductase</keyword>
<dbReference type="SUPFAM" id="SSF51735">
    <property type="entry name" value="NAD(P)-binding Rossmann-fold domains"/>
    <property type="match status" value="1"/>
</dbReference>
<dbReference type="InterPro" id="IPR008927">
    <property type="entry name" value="6-PGluconate_DH-like_C_sf"/>
</dbReference>
<dbReference type="PRINTS" id="PR00084">
    <property type="entry name" value="MTLDHDRGNASE"/>
</dbReference>
<feature type="domain" description="Mannitol dehydrogenase N-terminal" evidence="2">
    <location>
        <begin position="14"/>
        <end position="232"/>
    </location>
</feature>
<dbReference type="Proteomes" id="UP000823619">
    <property type="component" value="Unassembled WGS sequence"/>
</dbReference>
<dbReference type="InterPro" id="IPR036291">
    <property type="entry name" value="NAD(P)-bd_dom_sf"/>
</dbReference>
<dbReference type="PANTHER" id="PTHR43362">
    <property type="entry name" value="MANNITOL DEHYDROGENASE DSF1-RELATED"/>
    <property type="match status" value="1"/>
</dbReference>
<dbReference type="Pfam" id="PF01232">
    <property type="entry name" value="Mannitol_dh"/>
    <property type="match status" value="1"/>
</dbReference>
<dbReference type="InterPro" id="IPR013328">
    <property type="entry name" value="6PGD_dom2"/>
</dbReference>
<dbReference type="Pfam" id="PF08125">
    <property type="entry name" value="Mannitol_dh_C"/>
    <property type="match status" value="1"/>
</dbReference>
<evidence type="ECO:0000313" key="5">
    <source>
        <dbReference type="Proteomes" id="UP000823619"/>
    </source>
</evidence>
<dbReference type="PANTHER" id="PTHR43362:SF1">
    <property type="entry name" value="MANNITOL DEHYDROGENASE 2-RELATED"/>
    <property type="match status" value="1"/>
</dbReference>
<organism evidence="4 5">
    <name type="scientific">Candidatus Cryptobacteroides merdavium</name>
    <dbReference type="NCBI Taxonomy" id="2840769"/>
    <lineage>
        <taxon>Bacteria</taxon>
        <taxon>Pseudomonadati</taxon>
        <taxon>Bacteroidota</taxon>
        <taxon>Bacteroidia</taxon>
        <taxon>Bacteroidales</taxon>
        <taxon>Candidatus Cryptobacteroides</taxon>
    </lineage>
</organism>
<evidence type="ECO:0000259" key="3">
    <source>
        <dbReference type="Pfam" id="PF08125"/>
    </source>
</evidence>
<evidence type="ECO:0000259" key="2">
    <source>
        <dbReference type="Pfam" id="PF01232"/>
    </source>
</evidence>
<dbReference type="Gene3D" id="1.10.1040.10">
    <property type="entry name" value="N-(1-d-carboxylethyl)-l-norvaline Dehydrogenase, domain 2"/>
    <property type="match status" value="1"/>
</dbReference>
<dbReference type="GO" id="GO:0016616">
    <property type="term" value="F:oxidoreductase activity, acting on the CH-OH group of donors, NAD or NADP as acceptor"/>
    <property type="evidence" value="ECO:0007669"/>
    <property type="project" value="TreeGrafter"/>
</dbReference>
<comment type="caution">
    <text evidence="4">The sequence shown here is derived from an EMBL/GenBank/DDBJ whole genome shotgun (WGS) entry which is preliminary data.</text>
</comment>
<dbReference type="InterPro" id="IPR013131">
    <property type="entry name" value="Mannitol_DH_N"/>
</dbReference>
<feature type="domain" description="Mannitol dehydrogenase C-terminal" evidence="3">
    <location>
        <begin position="241"/>
        <end position="423"/>
    </location>
</feature>
<proteinExistence type="predicted"/>
<reference evidence="4" key="1">
    <citation type="submission" date="2020-10" db="EMBL/GenBank/DDBJ databases">
        <authorList>
            <person name="Gilroy R."/>
        </authorList>
    </citation>
    <scope>NUCLEOTIDE SEQUENCE</scope>
    <source>
        <strain evidence="4">D5-748</strain>
    </source>
</reference>
<dbReference type="InterPro" id="IPR050988">
    <property type="entry name" value="Mannitol_DH/Oxidoreductase"/>
</dbReference>
<sequence>MITFGYDRDSIKTGIVHFGVGNFHRAHLEYYLNMLLEDSSQRKWGVFGAMILPSDRKLYDALKKDGGIYDLTTCSPSGEKKVYRIGSLKSVCWGIQEPDIIIDRIASPETKIVSLTITEGGYMVDYDSVGTVFWYMAKGLERRMKTGVPITVLSCDNLQHNGDTARNAFSSYFRARYPEVAVWADENVTYPNSMVDRITPAAESSKITDVVCEDFIQWVIEDKFAAGRPLLENVGVQFTDDIFPYENMKLSLLNASHSLLCYPAYLEGYRKVDAVVSDWRYRSLIKNFMDIDVSPYVPEPDGVNLEEYKLSLLSRFSNKTISDQVARLCSDGIAKLKVYITPTLAKILNDKKDSSRFAFLIASYCKYIMKGKTESGEKIEIFEPHITDEDKKIITAGSYMDFLALSPFKGLGLRNNMHFVAKYELFYSNNVAEGLDMLIKNK</sequence>
<reference evidence="4" key="2">
    <citation type="journal article" date="2021" name="PeerJ">
        <title>Extensive microbial diversity within the chicken gut microbiome revealed by metagenomics and culture.</title>
        <authorList>
            <person name="Gilroy R."/>
            <person name="Ravi A."/>
            <person name="Getino M."/>
            <person name="Pursley I."/>
            <person name="Horton D.L."/>
            <person name="Alikhan N.F."/>
            <person name="Baker D."/>
            <person name="Gharbi K."/>
            <person name="Hall N."/>
            <person name="Watson M."/>
            <person name="Adriaenssens E.M."/>
            <person name="Foster-Nyarko E."/>
            <person name="Jarju S."/>
            <person name="Secka A."/>
            <person name="Antonio M."/>
            <person name="Oren A."/>
            <person name="Chaudhuri R.R."/>
            <person name="La Ragione R."/>
            <person name="Hildebrand F."/>
            <person name="Pallen M.J."/>
        </authorList>
    </citation>
    <scope>NUCLEOTIDE SEQUENCE</scope>
    <source>
        <strain evidence="4">D5-748</strain>
    </source>
</reference>
<dbReference type="EMBL" id="JADIMO010000016">
    <property type="protein sequence ID" value="MBO8444256.1"/>
    <property type="molecule type" value="Genomic_DNA"/>
</dbReference>
<dbReference type="InterPro" id="IPR013118">
    <property type="entry name" value="Mannitol_DH_C"/>
</dbReference>
<dbReference type="InterPro" id="IPR000669">
    <property type="entry name" value="Mannitol_DH"/>
</dbReference>